<accession>A0ABU3VPF3</accession>
<name>A0ABU3VPF3_9EURY</name>
<organism evidence="1 2">
    <name type="scientific">Methanimicrococcus hacksteinii</name>
    <dbReference type="NCBI Taxonomy" id="3028293"/>
    <lineage>
        <taxon>Archaea</taxon>
        <taxon>Methanobacteriati</taxon>
        <taxon>Methanobacteriota</taxon>
        <taxon>Stenosarchaea group</taxon>
        <taxon>Methanomicrobia</taxon>
        <taxon>Methanosarcinales</taxon>
        <taxon>Methanosarcinaceae</taxon>
        <taxon>Methanimicrococcus</taxon>
    </lineage>
</organism>
<gene>
    <name evidence="1" type="ORF">MmiAt1_08550</name>
</gene>
<evidence type="ECO:0000313" key="2">
    <source>
        <dbReference type="Proteomes" id="UP001272052"/>
    </source>
</evidence>
<dbReference type="RefSeq" id="WP_318785707.1">
    <property type="nucleotide sequence ID" value="NZ_JAWDKC010000015.1"/>
</dbReference>
<keyword evidence="2" id="KW-1185">Reference proteome</keyword>
<dbReference type="Proteomes" id="UP001272052">
    <property type="component" value="Unassembled WGS sequence"/>
</dbReference>
<proteinExistence type="predicted"/>
<dbReference type="Pfam" id="PF12675">
    <property type="entry name" value="DUF3795"/>
    <property type="match status" value="1"/>
</dbReference>
<dbReference type="InterPro" id="IPR024227">
    <property type="entry name" value="DUF3795"/>
</dbReference>
<comment type="caution">
    <text evidence="1">The sequence shown here is derived from an EMBL/GenBank/DDBJ whole genome shotgun (WGS) entry which is preliminary data.</text>
</comment>
<evidence type="ECO:0008006" key="3">
    <source>
        <dbReference type="Google" id="ProtNLM"/>
    </source>
</evidence>
<dbReference type="EMBL" id="JAWDKC010000015">
    <property type="protein sequence ID" value="MDV0445287.1"/>
    <property type="molecule type" value="Genomic_DNA"/>
</dbReference>
<protein>
    <recommendedName>
        <fullName evidence="3">DUF3795 domain-containing protein</fullName>
    </recommendedName>
</protein>
<sequence length="198" mass="22517">MEYFQRQYPMLAACGLNCGLCPRRHTDGPSKCPGCAGKGFSEKHPSCGHLSCVQRRSIEYCFQCDEYPCKRFDAAVLFDSFITHRNMMTNFDKIKKEGLEAYQAELNEKIEILQTLLNGYDDGRRKSFYCTAVNLSELSEIKSVTDTLAAETNPEDSLKEKAAAAVRLFQEAADKNNIDLKLRKKEPVRKKIDQNQPE</sequence>
<evidence type="ECO:0000313" key="1">
    <source>
        <dbReference type="EMBL" id="MDV0445287.1"/>
    </source>
</evidence>
<reference evidence="1 2" key="1">
    <citation type="submission" date="2023-06" db="EMBL/GenBank/DDBJ databases">
        <title>Genome sequence of Methanimicrococcus sp. At1.</title>
        <authorList>
            <person name="Protasov E."/>
            <person name="Platt K."/>
            <person name="Poehlein A."/>
            <person name="Daniel R."/>
            <person name="Brune A."/>
        </authorList>
    </citation>
    <scope>NUCLEOTIDE SEQUENCE [LARGE SCALE GENOMIC DNA]</scope>
    <source>
        <strain evidence="1 2">At1</strain>
    </source>
</reference>